<evidence type="ECO:0000256" key="7">
    <source>
        <dbReference type="SAM" id="MobiDB-lite"/>
    </source>
</evidence>
<protein>
    <submittedName>
        <fullName evidence="9">CAM rad domain-containing protein</fullName>
    </submittedName>
</protein>
<feature type="compositionally biased region" description="Basic and acidic residues" evidence="7">
    <location>
        <begin position="13"/>
        <end position="24"/>
    </location>
</feature>
<dbReference type="PROSITE" id="PS00018">
    <property type="entry name" value="EF_HAND_1"/>
    <property type="match status" value="2"/>
</dbReference>
<feature type="domain" description="EF-hand" evidence="8">
    <location>
        <begin position="226"/>
        <end position="255"/>
    </location>
</feature>
<feature type="region of interest" description="Disordered" evidence="7">
    <location>
        <begin position="79"/>
        <end position="178"/>
    </location>
</feature>
<dbReference type="Gene3D" id="1.10.238.10">
    <property type="entry name" value="EF-hand"/>
    <property type="match status" value="1"/>
</dbReference>
<feature type="domain" description="EF-hand" evidence="8">
    <location>
        <begin position="256"/>
        <end position="291"/>
    </location>
</feature>
<feature type="compositionally biased region" description="Polar residues" evidence="7">
    <location>
        <begin position="123"/>
        <end position="137"/>
    </location>
</feature>
<dbReference type="SUPFAM" id="SSF47473">
    <property type="entry name" value="EF-hand"/>
    <property type="match status" value="1"/>
</dbReference>
<feature type="compositionally biased region" description="Basic and acidic residues" evidence="7">
    <location>
        <begin position="161"/>
        <end position="178"/>
    </location>
</feature>
<dbReference type="InterPro" id="IPR002048">
    <property type="entry name" value="EF_hand_dom"/>
</dbReference>
<organism evidence="9 10">
    <name type="scientific">Cyclospora cayetanensis</name>
    <dbReference type="NCBI Taxonomy" id="88456"/>
    <lineage>
        <taxon>Eukaryota</taxon>
        <taxon>Sar</taxon>
        <taxon>Alveolata</taxon>
        <taxon>Apicomplexa</taxon>
        <taxon>Conoidasida</taxon>
        <taxon>Coccidia</taxon>
        <taxon>Eucoccidiorida</taxon>
        <taxon>Eimeriorina</taxon>
        <taxon>Eimeriidae</taxon>
        <taxon>Cyclospora</taxon>
    </lineage>
</organism>
<evidence type="ECO:0000256" key="2">
    <source>
        <dbReference type="ARBA" id="ARBA00022707"/>
    </source>
</evidence>
<gene>
    <name evidence="9" type="ORF">cyc_07399</name>
</gene>
<dbReference type="InterPro" id="IPR018247">
    <property type="entry name" value="EF_Hand_1_Ca_BS"/>
</dbReference>
<name>A0A1D3DAR9_9EIME</name>
<dbReference type="InParanoid" id="A0A1D3DAR9"/>
<evidence type="ECO:0000256" key="4">
    <source>
        <dbReference type="ARBA" id="ARBA00022737"/>
    </source>
</evidence>
<dbReference type="Proteomes" id="UP000095192">
    <property type="component" value="Unassembled WGS sequence"/>
</dbReference>
<keyword evidence="6" id="KW-0449">Lipoprotein</keyword>
<comment type="caution">
    <text evidence="9">The sequence shown here is derived from an EMBL/GenBank/DDBJ whole genome shotgun (WGS) entry which is preliminary data.</text>
</comment>
<evidence type="ECO:0000259" key="8">
    <source>
        <dbReference type="PROSITE" id="PS50222"/>
    </source>
</evidence>
<dbReference type="GO" id="GO:0005509">
    <property type="term" value="F:calcium ion binding"/>
    <property type="evidence" value="ECO:0007669"/>
    <property type="project" value="InterPro"/>
</dbReference>
<feature type="compositionally biased region" description="Polar residues" evidence="7">
    <location>
        <begin position="36"/>
        <end position="49"/>
    </location>
</feature>
<reference evidence="9 10" key="1">
    <citation type="journal article" date="2016" name="BMC Genomics">
        <title>Comparative genomics reveals Cyclospora cayetanensis possesses coccidia-like metabolism and invasion components but unique surface antigens.</title>
        <authorList>
            <person name="Liu S."/>
            <person name="Wang L."/>
            <person name="Zheng H."/>
            <person name="Xu Z."/>
            <person name="Roellig D.M."/>
            <person name="Li N."/>
            <person name="Frace M.A."/>
            <person name="Tang K."/>
            <person name="Arrowood M.J."/>
            <person name="Moss D.M."/>
            <person name="Zhang L."/>
            <person name="Feng Y."/>
            <person name="Xiao L."/>
        </authorList>
    </citation>
    <scope>NUCLEOTIDE SEQUENCE [LARGE SCALE GENOMIC DNA]</scope>
    <source>
        <strain evidence="9 10">CHN_HEN01</strain>
    </source>
</reference>
<proteinExistence type="inferred from homology"/>
<dbReference type="PRINTS" id="PR00450">
    <property type="entry name" value="RECOVERIN"/>
</dbReference>
<sequence>MELSGPLHRTPRHLSEAEPPRADDSCSPGGAPRTNLGCSGSTTPDRSSVNTVRLLTRHGQHGERSPFAFLLDNYRPFHEDATPSSGGQCHPRRNKKAPAMEDPTGSKSGSSEMHPPADAPATEGSSQHEQVSVSLSENGAAGTDRGSSGRHQQQQLQQAQDGERGMQRRTTNLDKRRLKDMRAQMKAIFKELARDSEGSLRPWSLGCLDRTALQEFVSNVPGLLGERLFQLFDSNGDDKISFDEFVGGLQAVYSPDTEMRMKFLFNLYDLDGNGVIERPELFAMLYNIPAHLWLRPPDGRAAPREPLAAWAPSEDTSALLPGSSWRMTDAEKIRRVHDIDFLGVAATVPELTAVRHCGPLSTELRC</sequence>
<keyword evidence="3" id="KW-0479">Metal-binding</keyword>
<keyword evidence="10" id="KW-1185">Reference proteome</keyword>
<evidence type="ECO:0000256" key="1">
    <source>
        <dbReference type="ARBA" id="ARBA00006049"/>
    </source>
</evidence>
<comment type="similarity">
    <text evidence="1">Belongs to the recoverin family.</text>
</comment>
<evidence type="ECO:0000256" key="5">
    <source>
        <dbReference type="ARBA" id="ARBA00022837"/>
    </source>
</evidence>
<evidence type="ECO:0000313" key="10">
    <source>
        <dbReference type="Proteomes" id="UP000095192"/>
    </source>
</evidence>
<evidence type="ECO:0000256" key="3">
    <source>
        <dbReference type="ARBA" id="ARBA00022723"/>
    </source>
</evidence>
<keyword evidence="5" id="KW-0106">Calcium</keyword>
<accession>A0A1D3DAR9</accession>
<dbReference type="InterPro" id="IPR028846">
    <property type="entry name" value="Recoverin"/>
</dbReference>
<dbReference type="InterPro" id="IPR011992">
    <property type="entry name" value="EF-hand-dom_pair"/>
</dbReference>
<dbReference type="CDD" id="cd00051">
    <property type="entry name" value="EFh"/>
    <property type="match status" value="1"/>
</dbReference>
<dbReference type="SMART" id="SM00054">
    <property type="entry name" value="EFh"/>
    <property type="match status" value="2"/>
</dbReference>
<dbReference type="PROSITE" id="PS50222">
    <property type="entry name" value="EF_HAND_2"/>
    <property type="match status" value="2"/>
</dbReference>
<evidence type="ECO:0000313" key="9">
    <source>
        <dbReference type="EMBL" id="OEH80546.1"/>
    </source>
</evidence>
<dbReference type="AlphaFoldDB" id="A0A1D3DAR9"/>
<dbReference type="Pfam" id="PF13499">
    <property type="entry name" value="EF-hand_7"/>
    <property type="match status" value="1"/>
</dbReference>
<dbReference type="PANTHER" id="PTHR23055:SF178">
    <property type="entry name" value="NEUROCALCIN HOMOLOG"/>
    <property type="match status" value="1"/>
</dbReference>
<feature type="region of interest" description="Disordered" evidence="7">
    <location>
        <begin position="1"/>
        <end position="49"/>
    </location>
</feature>
<dbReference type="PANTHER" id="PTHR23055">
    <property type="entry name" value="CALCIUM BINDING PROTEINS"/>
    <property type="match status" value="1"/>
</dbReference>
<evidence type="ECO:0000256" key="6">
    <source>
        <dbReference type="ARBA" id="ARBA00023288"/>
    </source>
</evidence>
<keyword evidence="4" id="KW-0677">Repeat</keyword>
<dbReference type="EMBL" id="JROU02000047">
    <property type="protein sequence ID" value="OEH80546.1"/>
    <property type="molecule type" value="Genomic_DNA"/>
</dbReference>
<keyword evidence="2" id="KW-0519">Myristate</keyword>
<dbReference type="VEuPathDB" id="ToxoDB:cyc_07399"/>